<sequence>MYKRPVFNDQALILKPVIFKLIHFNSERTRRLTAVLVPERGNVTSWSDKYLYYARGYVTRTSRKSPYYINVEGKTKHTWGNNVTAHLIFYEYLHNEYRRTFIEAHLRGCDVVNKDPFIGQLLRDRGYSCPHPPADFHLLNITVPMDAFRYTIPFEKFRVEAELTHTDTKESIAKAYGYASLKPKYTDN</sequence>
<evidence type="ECO:0000313" key="2">
    <source>
        <dbReference type="Proteomes" id="UP001153714"/>
    </source>
</evidence>
<evidence type="ECO:0000313" key="1">
    <source>
        <dbReference type="EMBL" id="CAG9793185.1"/>
    </source>
</evidence>
<proteinExistence type="predicted"/>
<reference evidence="1" key="1">
    <citation type="submission" date="2021-12" db="EMBL/GenBank/DDBJ databases">
        <authorList>
            <person name="King R."/>
        </authorList>
    </citation>
    <scope>NUCLEOTIDE SEQUENCE</scope>
</reference>
<dbReference type="EMBL" id="OU893336">
    <property type="protein sequence ID" value="CAG9793185.1"/>
    <property type="molecule type" value="Genomic_DNA"/>
</dbReference>
<name>A0A9N9WIL8_9NEOP</name>
<organism evidence="1 2">
    <name type="scientific">Diatraea saccharalis</name>
    <name type="common">sugarcane borer</name>
    <dbReference type="NCBI Taxonomy" id="40085"/>
    <lineage>
        <taxon>Eukaryota</taxon>
        <taxon>Metazoa</taxon>
        <taxon>Ecdysozoa</taxon>
        <taxon>Arthropoda</taxon>
        <taxon>Hexapoda</taxon>
        <taxon>Insecta</taxon>
        <taxon>Pterygota</taxon>
        <taxon>Neoptera</taxon>
        <taxon>Endopterygota</taxon>
        <taxon>Lepidoptera</taxon>
        <taxon>Glossata</taxon>
        <taxon>Ditrysia</taxon>
        <taxon>Pyraloidea</taxon>
        <taxon>Crambidae</taxon>
        <taxon>Crambinae</taxon>
        <taxon>Diatraea</taxon>
    </lineage>
</organism>
<protein>
    <submittedName>
        <fullName evidence="1">Uncharacterized protein</fullName>
    </submittedName>
</protein>
<dbReference type="AlphaFoldDB" id="A0A9N9WIL8"/>
<reference evidence="1" key="2">
    <citation type="submission" date="2022-10" db="EMBL/GenBank/DDBJ databases">
        <authorList>
            <consortium name="ENA_rothamsted_submissions"/>
            <consortium name="culmorum"/>
            <person name="King R."/>
        </authorList>
    </citation>
    <scope>NUCLEOTIDE SEQUENCE</scope>
</reference>
<dbReference type="OrthoDB" id="7116894at2759"/>
<dbReference type="Proteomes" id="UP001153714">
    <property type="component" value="Chromosome 5"/>
</dbReference>
<keyword evidence="2" id="KW-1185">Reference proteome</keyword>
<gene>
    <name evidence="1" type="ORF">DIATSA_LOCUS10647</name>
</gene>
<accession>A0A9N9WIL8</accession>